<sequence>MRAIVVLGLTLVLLLLQACSDNLEQRERLYKACGQALTQGSSQPVSPGMPQTFRVLIWNVQKGENPNLFPTLQGLADDKDLVLLQEATLDPRMISELEASHNVYFAPGYQTATQSTGVLTASRVKPRGSCNLSSMEPILRTPKATALSLYPIAGKQQQLLVINIHGVNFSIGTEALREQMQQAVDWVSQHHGPIIFAGDFNTWSEERQALVDEFAKQLSLVPLKYENDQRKQVFGRHLDHLYTRGLDLLVSGTVLSEDSDHNPIMAVFKVKESVK</sequence>
<dbReference type="RefSeq" id="WP_123711248.1">
    <property type="nucleotide sequence ID" value="NZ_RKHR01000003.1"/>
</dbReference>
<proteinExistence type="predicted"/>
<feature type="domain" description="Endonuclease/exonuclease/phosphatase" evidence="1">
    <location>
        <begin position="58"/>
        <end position="261"/>
    </location>
</feature>
<dbReference type="GO" id="GO:0004527">
    <property type="term" value="F:exonuclease activity"/>
    <property type="evidence" value="ECO:0007669"/>
    <property type="project" value="UniProtKB-KW"/>
</dbReference>
<comment type="caution">
    <text evidence="2">The sequence shown here is derived from an EMBL/GenBank/DDBJ whole genome shotgun (WGS) entry which is preliminary data.</text>
</comment>
<dbReference type="AlphaFoldDB" id="A0A3N2E093"/>
<dbReference type="Pfam" id="PF03372">
    <property type="entry name" value="Exo_endo_phos"/>
    <property type="match status" value="1"/>
</dbReference>
<dbReference type="NCBIfam" id="NF003842">
    <property type="entry name" value="PRK05421.1-4"/>
    <property type="match status" value="1"/>
</dbReference>
<protein>
    <submittedName>
        <fullName evidence="2">Endonuclease/exonuclease/phosphatase (EEP) superfamily protein YafD</fullName>
    </submittedName>
</protein>
<gene>
    <name evidence="2" type="ORF">EDC56_0862</name>
</gene>
<dbReference type="InterPro" id="IPR036691">
    <property type="entry name" value="Endo/exonu/phosph_ase_sf"/>
</dbReference>
<keyword evidence="2" id="KW-0540">Nuclease</keyword>
<dbReference type="EMBL" id="RKHR01000003">
    <property type="protein sequence ID" value="ROS05332.1"/>
    <property type="molecule type" value="Genomic_DNA"/>
</dbReference>
<evidence type="ECO:0000313" key="3">
    <source>
        <dbReference type="Proteomes" id="UP000275394"/>
    </source>
</evidence>
<dbReference type="GO" id="GO:0004519">
    <property type="term" value="F:endonuclease activity"/>
    <property type="evidence" value="ECO:0007669"/>
    <property type="project" value="UniProtKB-KW"/>
</dbReference>
<keyword evidence="2" id="KW-0255">Endonuclease</keyword>
<dbReference type="NCBIfam" id="NF003840">
    <property type="entry name" value="PRK05421.1-2"/>
    <property type="match status" value="1"/>
</dbReference>
<organism evidence="2 3">
    <name type="scientific">Sinobacterium caligoides</name>
    <dbReference type="NCBI Taxonomy" id="933926"/>
    <lineage>
        <taxon>Bacteria</taxon>
        <taxon>Pseudomonadati</taxon>
        <taxon>Pseudomonadota</taxon>
        <taxon>Gammaproteobacteria</taxon>
        <taxon>Cellvibrionales</taxon>
        <taxon>Spongiibacteraceae</taxon>
        <taxon>Sinobacterium</taxon>
    </lineage>
</organism>
<accession>A0A3N2E093</accession>
<evidence type="ECO:0000313" key="2">
    <source>
        <dbReference type="EMBL" id="ROS05332.1"/>
    </source>
</evidence>
<reference evidence="2 3" key="1">
    <citation type="submission" date="2018-11" db="EMBL/GenBank/DDBJ databases">
        <title>Genomic Encyclopedia of Type Strains, Phase IV (KMG-IV): sequencing the most valuable type-strain genomes for metagenomic binning, comparative biology and taxonomic classification.</title>
        <authorList>
            <person name="Goeker M."/>
        </authorList>
    </citation>
    <scope>NUCLEOTIDE SEQUENCE [LARGE SCALE GENOMIC DNA]</scope>
    <source>
        <strain evidence="2 3">DSM 100316</strain>
    </source>
</reference>
<dbReference type="Proteomes" id="UP000275394">
    <property type="component" value="Unassembled WGS sequence"/>
</dbReference>
<keyword evidence="2" id="KW-0269">Exonuclease</keyword>
<evidence type="ECO:0000259" key="1">
    <source>
        <dbReference type="Pfam" id="PF03372"/>
    </source>
</evidence>
<dbReference type="Gene3D" id="3.60.10.10">
    <property type="entry name" value="Endonuclease/exonuclease/phosphatase"/>
    <property type="match status" value="1"/>
</dbReference>
<keyword evidence="3" id="KW-1185">Reference proteome</keyword>
<name>A0A3N2E093_9GAMM</name>
<dbReference type="PROSITE" id="PS51257">
    <property type="entry name" value="PROKAR_LIPOPROTEIN"/>
    <property type="match status" value="1"/>
</dbReference>
<dbReference type="OrthoDB" id="9793162at2"/>
<dbReference type="InterPro" id="IPR005135">
    <property type="entry name" value="Endo/exonuclease/phosphatase"/>
</dbReference>
<dbReference type="SUPFAM" id="SSF56219">
    <property type="entry name" value="DNase I-like"/>
    <property type="match status" value="1"/>
</dbReference>
<keyword evidence="2" id="KW-0378">Hydrolase</keyword>